<evidence type="ECO:0008006" key="3">
    <source>
        <dbReference type="Google" id="ProtNLM"/>
    </source>
</evidence>
<accession>A0A1R1JUF8</accession>
<comment type="caution">
    <text evidence="1">The sequence shown here is derived from an EMBL/GenBank/DDBJ whole genome shotgun (WGS) entry which is preliminary data.</text>
</comment>
<proteinExistence type="predicted"/>
<dbReference type="RefSeq" id="WP_076412032.1">
    <property type="nucleotide sequence ID" value="NZ_MJMN01000013.1"/>
</dbReference>
<dbReference type="AlphaFoldDB" id="A0A1R1JUF8"/>
<dbReference type="EMBL" id="MJMN01000013">
    <property type="protein sequence ID" value="OMG87989.1"/>
    <property type="molecule type" value="Genomic_DNA"/>
</dbReference>
<evidence type="ECO:0000313" key="1">
    <source>
        <dbReference type="EMBL" id="OMG87989.1"/>
    </source>
</evidence>
<dbReference type="PROSITE" id="PS51257">
    <property type="entry name" value="PROKAR_LIPOPROTEIN"/>
    <property type="match status" value="1"/>
</dbReference>
<reference evidence="1 2" key="1">
    <citation type="submission" date="2016-09" db="EMBL/GenBank/DDBJ databases">
        <title>Phylogenomics of Achromobacter.</title>
        <authorList>
            <person name="Jeukens J."/>
            <person name="Freschi L."/>
            <person name="Vincent A.T."/>
            <person name="Emond-Rheault J.-G."/>
            <person name="Kukavica-Ibrulj I."/>
            <person name="Charette S.J."/>
            <person name="Levesque R.C."/>
        </authorList>
    </citation>
    <scope>NUCLEOTIDE SEQUENCE [LARGE SCALE GENOMIC DNA]</scope>
    <source>
        <strain evidence="1 2">AUS488</strain>
    </source>
</reference>
<name>A0A1R1JUF8_ALCXX</name>
<dbReference type="Proteomes" id="UP000187251">
    <property type="component" value="Unassembled WGS sequence"/>
</dbReference>
<protein>
    <recommendedName>
        <fullName evidence="3">Lipoprotein</fullName>
    </recommendedName>
</protein>
<evidence type="ECO:0000313" key="2">
    <source>
        <dbReference type="Proteomes" id="UP000187251"/>
    </source>
</evidence>
<sequence>MRFAGLLIAVSVMAGCATPPGQLKHDDFDWAQSDLSIPADETFAGLQNYARACGGILDQAPAWYPTANGDGAKVDLFMRGLGGQTEFVYGIIELTQTPQGTTVAKTGIQTVYSKPAFRKRGWWTERVNTMFSEIETGTTPTCP</sequence>
<organism evidence="1 2">
    <name type="scientific">Alcaligenes xylosoxydans xylosoxydans</name>
    <name type="common">Achromobacter xylosoxidans</name>
    <dbReference type="NCBI Taxonomy" id="85698"/>
    <lineage>
        <taxon>Bacteria</taxon>
        <taxon>Pseudomonadati</taxon>
        <taxon>Pseudomonadota</taxon>
        <taxon>Betaproteobacteria</taxon>
        <taxon>Burkholderiales</taxon>
        <taxon>Alcaligenaceae</taxon>
        <taxon>Achromobacter</taxon>
    </lineage>
</organism>
<gene>
    <name evidence="1" type="ORF">BIZ92_10350</name>
</gene>